<gene>
    <name evidence="1" type="ORF">TWF730_000281</name>
</gene>
<dbReference type="AlphaFoldDB" id="A0AAV9VNB7"/>
<comment type="caution">
    <text evidence="1">The sequence shown here is derived from an EMBL/GenBank/DDBJ whole genome shotgun (WGS) entry which is preliminary data.</text>
</comment>
<accession>A0AAV9VNB7</accession>
<reference evidence="1 2" key="1">
    <citation type="submission" date="2019-10" db="EMBL/GenBank/DDBJ databases">
        <authorList>
            <person name="Palmer J.M."/>
        </authorList>
    </citation>
    <scope>NUCLEOTIDE SEQUENCE [LARGE SCALE GENOMIC DNA]</scope>
    <source>
        <strain evidence="1 2">TWF730</strain>
    </source>
</reference>
<evidence type="ECO:0000313" key="1">
    <source>
        <dbReference type="EMBL" id="KAK6362828.1"/>
    </source>
</evidence>
<evidence type="ECO:0000313" key="2">
    <source>
        <dbReference type="Proteomes" id="UP001373714"/>
    </source>
</evidence>
<organism evidence="1 2">
    <name type="scientific">Orbilia blumenaviensis</name>
    <dbReference type="NCBI Taxonomy" id="1796055"/>
    <lineage>
        <taxon>Eukaryota</taxon>
        <taxon>Fungi</taxon>
        <taxon>Dikarya</taxon>
        <taxon>Ascomycota</taxon>
        <taxon>Pezizomycotina</taxon>
        <taxon>Orbiliomycetes</taxon>
        <taxon>Orbiliales</taxon>
        <taxon>Orbiliaceae</taxon>
        <taxon>Orbilia</taxon>
    </lineage>
</organism>
<dbReference type="EMBL" id="JAVHNS010000001">
    <property type="protein sequence ID" value="KAK6362828.1"/>
    <property type="molecule type" value="Genomic_DNA"/>
</dbReference>
<dbReference type="Proteomes" id="UP001373714">
    <property type="component" value="Unassembled WGS sequence"/>
</dbReference>
<name>A0AAV9VNB7_9PEZI</name>
<protein>
    <submittedName>
        <fullName evidence="1">Uncharacterized protein</fullName>
    </submittedName>
</protein>
<keyword evidence="2" id="KW-1185">Reference proteome</keyword>
<sequence>MPRAARGKKSGSSPAVPSAVPLGRTDSAVLITVSKAELQKYINREKKFLFKVNPWCDKVTKVWFYVKDPVKCITHVAIVGPMKKHGELQPLGPSNAAFNAGILNNGRHRYNAAYEITSLQKLSREMEFMYIASNGYTKPTSNGNMYVDLAMAEELDGVDTQRIF</sequence>
<proteinExistence type="predicted"/>